<evidence type="ECO:0000313" key="6">
    <source>
        <dbReference type="Proteomes" id="UP001477672"/>
    </source>
</evidence>
<accession>A0ABV1GEH6</accession>
<dbReference type="PROSITE" id="PS00356">
    <property type="entry name" value="HTH_LACI_1"/>
    <property type="match status" value="1"/>
</dbReference>
<reference evidence="5 6" key="1">
    <citation type="submission" date="2024-03" db="EMBL/GenBank/DDBJ databases">
        <title>Human intestinal bacterial collection.</title>
        <authorList>
            <person name="Pauvert C."/>
            <person name="Hitch T.C.A."/>
            <person name="Clavel T."/>
        </authorList>
    </citation>
    <scope>NUCLEOTIDE SEQUENCE [LARGE SCALE GENOMIC DNA]</scope>
    <source>
        <strain evidence="5 6">CLA-JM-H11</strain>
    </source>
</reference>
<evidence type="ECO:0000313" key="5">
    <source>
        <dbReference type="EMBL" id="MEQ2520252.1"/>
    </source>
</evidence>
<sequence>MKKDVTIHDVAAAAGVSAGTVHRALYGKPGVSAALRQEILHLADEMNYQPGPTPAMRSRRTHRIVVALPGCTRENHFFFSRMWDGCRQQLEDLAAYHLDVVEAPFDDTPENGFAAQLARIFRQYRGEIDGLLTGGRIFEDSLEALTRVLSSGIPTVLVNETFPGVHPLCTVRTDCFTEGRLAAELLDASLAPGDKVLLCAGDSRLSSNRNTVAGFESLLRARRPQVPIIRIHGYSGVDGTYETILRALESDPHIRGLFSVNLRCTLMLAEAVRTLGLQRRVFAVGSDLCDESAQALRQGELFCLISKNPVEQGRLAVKRLTGYLLHGHRPESETEFLRSELIFQSNLEQFL</sequence>
<proteinExistence type="predicted"/>
<dbReference type="EMBL" id="JBBMFA010000084">
    <property type="protein sequence ID" value="MEQ2520252.1"/>
    <property type="molecule type" value="Genomic_DNA"/>
</dbReference>
<dbReference type="PROSITE" id="PS50932">
    <property type="entry name" value="HTH_LACI_2"/>
    <property type="match status" value="1"/>
</dbReference>
<dbReference type="Pfam" id="PF00356">
    <property type="entry name" value="LacI"/>
    <property type="match status" value="1"/>
</dbReference>
<comment type="caution">
    <text evidence="5">The sequence shown here is derived from an EMBL/GenBank/DDBJ whole genome shotgun (WGS) entry which is preliminary data.</text>
</comment>
<keyword evidence="1" id="KW-0805">Transcription regulation</keyword>
<dbReference type="Proteomes" id="UP001477672">
    <property type="component" value="Unassembled WGS sequence"/>
</dbReference>
<dbReference type="SUPFAM" id="SSF53822">
    <property type="entry name" value="Periplasmic binding protein-like I"/>
    <property type="match status" value="1"/>
</dbReference>
<dbReference type="RefSeq" id="WP_349215729.1">
    <property type="nucleotide sequence ID" value="NZ_JBBMFA010000084.1"/>
</dbReference>
<dbReference type="CDD" id="cd01392">
    <property type="entry name" value="HTH_LacI"/>
    <property type="match status" value="1"/>
</dbReference>
<dbReference type="InterPro" id="IPR028082">
    <property type="entry name" value="Peripla_BP_I"/>
</dbReference>
<dbReference type="InterPro" id="IPR000843">
    <property type="entry name" value="HTH_LacI"/>
</dbReference>
<dbReference type="InterPro" id="IPR010982">
    <property type="entry name" value="Lambda_DNA-bd_dom_sf"/>
</dbReference>
<evidence type="ECO:0000259" key="4">
    <source>
        <dbReference type="PROSITE" id="PS50932"/>
    </source>
</evidence>
<keyword evidence="2" id="KW-0238">DNA-binding</keyword>
<dbReference type="InterPro" id="IPR025997">
    <property type="entry name" value="SBP_2_dom"/>
</dbReference>
<dbReference type="SUPFAM" id="SSF47413">
    <property type="entry name" value="lambda repressor-like DNA-binding domains"/>
    <property type="match status" value="1"/>
</dbReference>
<keyword evidence="6" id="KW-1185">Reference proteome</keyword>
<dbReference type="Gene3D" id="3.40.50.2300">
    <property type="match status" value="2"/>
</dbReference>
<dbReference type="PANTHER" id="PTHR30146">
    <property type="entry name" value="LACI-RELATED TRANSCRIPTIONAL REPRESSOR"/>
    <property type="match status" value="1"/>
</dbReference>
<keyword evidence="3" id="KW-0804">Transcription</keyword>
<dbReference type="PANTHER" id="PTHR30146:SF152">
    <property type="entry name" value="TRANSCRIPTIONAL REGULATORY PROTEIN"/>
    <property type="match status" value="1"/>
</dbReference>
<organism evidence="5 6">
    <name type="scientific">Ruthenibacterium intestinale</name>
    <dbReference type="NCBI Taxonomy" id="3133163"/>
    <lineage>
        <taxon>Bacteria</taxon>
        <taxon>Bacillati</taxon>
        <taxon>Bacillota</taxon>
        <taxon>Clostridia</taxon>
        <taxon>Eubacteriales</taxon>
        <taxon>Oscillospiraceae</taxon>
        <taxon>Ruthenibacterium</taxon>
    </lineage>
</organism>
<name>A0ABV1GEH6_9FIRM</name>
<evidence type="ECO:0000256" key="3">
    <source>
        <dbReference type="ARBA" id="ARBA00023163"/>
    </source>
</evidence>
<gene>
    <name evidence="5" type="ORF">WMO24_07400</name>
</gene>
<protein>
    <submittedName>
        <fullName evidence="5">Substrate-binding domain-containing protein</fullName>
    </submittedName>
</protein>
<dbReference type="SMART" id="SM00354">
    <property type="entry name" value="HTH_LACI"/>
    <property type="match status" value="1"/>
</dbReference>
<feature type="domain" description="HTH lacI-type" evidence="4">
    <location>
        <begin position="5"/>
        <end position="61"/>
    </location>
</feature>
<evidence type="ECO:0000256" key="1">
    <source>
        <dbReference type="ARBA" id="ARBA00023015"/>
    </source>
</evidence>
<dbReference type="Pfam" id="PF13407">
    <property type="entry name" value="Peripla_BP_4"/>
    <property type="match status" value="1"/>
</dbReference>
<evidence type="ECO:0000256" key="2">
    <source>
        <dbReference type="ARBA" id="ARBA00023125"/>
    </source>
</evidence>
<dbReference type="Gene3D" id="1.10.260.40">
    <property type="entry name" value="lambda repressor-like DNA-binding domains"/>
    <property type="match status" value="1"/>
</dbReference>